<dbReference type="SUPFAM" id="SSF53850">
    <property type="entry name" value="Periplasmic binding protein-like II"/>
    <property type="match status" value="1"/>
</dbReference>
<dbReference type="CDD" id="cd05466">
    <property type="entry name" value="PBP2_LTTR_substrate"/>
    <property type="match status" value="1"/>
</dbReference>
<organism evidence="6 7">
    <name type="scientific">Cognaticolwellia beringensis</name>
    <dbReference type="NCBI Taxonomy" id="1967665"/>
    <lineage>
        <taxon>Bacteria</taxon>
        <taxon>Pseudomonadati</taxon>
        <taxon>Pseudomonadota</taxon>
        <taxon>Gammaproteobacteria</taxon>
        <taxon>Alteromonadales</taxon>
        <taxon>Colwelliaceae</taxon>
        <taxon>Cognaticolwellia</taxon>
    </lineage>
</organism>
<keyword evidence="2" id="KW-0805">Transcription regulation</keyword>
<dbReference type="RefSeq" id="WP_081152346.1">
    <property type="nucleotide sequence ID" value="NZ_CP020465.1"/>
</dbReference>
<dbReference type="AlphaFoldDB" id="A0A222GAD6"/>
<dbReference type="PANTHER" id="PTHR30126">
    <property type="entry name" value="HTH-TYPE TRANSCRIPTIONAL REGULATOR"/>
    <property type="match status" value="1"/>
</dbReference>
<dbReference type="Pfam" id="PF03466">
    <property type="entry name" value="LysR_substrate"/>
    <property type="match status" value="1"/>
</dbReference>
<feature type="domain" description="HTH lysR-type" evidence="5">
    <location>
        <begin position="17"/>
        <end position="72"/>
    </location>
</feature>
<comment type="similarity">
    <text evidence="1">Belongs to the LysR transcriptional regulatory family.</text>
</comment>
<evidence type="ECO:0000256" key="4">
    <source>
        <dbReference type="ARBA" id="ARBA00023163"/>
    </source>
</evidence>
<evidence type="ECO:0000313" key="6">
    <source>
        <dbReference type="EMBL" id="ASP48760.1"/>
    </source>
</evidence>
<dbReference type="KEGG" id="cber:B5D82_13890"/>
<dbReference type="Gene3D" id="1.10.10.10">
    <property type="entry name" value="Winged helix-like DNA-binding domain superfamily/Winged helix DNA-binding domain"/>
    <property type="match status" value="1"/>
</dbReference>
<keyword evidence="7" id="KW-1185">Reference proteome</keyword>
<keyword evidence="4" id="KW-0804">Transcription</keyword>
<evidence type="ECO:0000256" key="3">
    <source>
        <dbReference type="ARBA" id="ARBA00023125"/>
    </source>
</evidence>
<dbReference type="PROSITE" id="PS50931">
    <property type="entry name" value="HTH_LYSR"/>
    <property type="match status" value="1"/>
</dbReference>
<protein>
    <submittedName>
        <fullName evidence="6">LysR family transcriptional regulator</fullName>
    </submittedName>
</protein>
<dbReference type="Gene3D" id="3.40.190.290">
    <property type="match status" value="1"/>
</dbReference>
<evidence type="ECO:0000313" key="7">
    <source>
        <dbReference type="Proteomes" id="UP000202259"/>
    </source>
</evidence>
<accession>A0A222GAD6</accession>
<dbReference type="SUPFAM" id="SSF46785">
    <property type="entry name" value="Winged helix' DNA-binding domain"/>
    <property type="match status" value="1"/>
</dbReference>
<dbReference type="InterPro" id="IPR005119">
    <property type="entry name" value="LysR_subst-bd"/>
</dbReference>
<dbReference type="GO" id="GO:0000976">
    <property type="term" value="F:transcription cis-regulatory region binding"/>
    <property type="evidence" value="ECO:0007669"/>
    <property type="project" value="TreeGrafter"/>
</dbReference>
<evidence type="ECO:0000259" key="5">
    <source>
        <dbReference type="PROSITE" id="PS50931"/>
    </source>
</evidence>
<dbReference type="GO" id="GO:0003700">
    <property type="term" value="F:DNA-binding transcription factor activity"/>
    <property type="evidence" value="ECO:0007669"/>
    <property type="project" value="InterPro"/>
</dbReference>
<evidence type="ECO:0000256" key="2">
    <source>
        <dbReference type="ARBA" id="ARBA00023015"/>
    </source>
</evidence>
<proteinExistence type="inferred from homology"/>
<evidence type="ECO:0000256" key="1">
    <source>
        <dbReference type="ARBA" id="ARBA00009437"/>
    </source>
</evidence>
<dbReference type="InterPro" id="IPR036390">
    <property type="entry name" value="WH_DNA-bd_sf"/>
</dbReference>
<gene>
    <name evidence="6" type="ORF">B5D82_13890</name>
</gene>
<dbReference type="Pfam" id="PF00126">
    <property type="entry name" value="HTH_1"/>
    <property type="match status" value="1"/>
</dbReference>
<dbReference type="EMBL" id="CP020465">
    <property type="protein sequence ID" value="ASP48760.1"/>
    <property type="molecule type" value="Genomic_DNA"/>
</dbReference>
<name>A0A222GAD6_9GAMM</name>
<sequence length="305" mass="34258">MKKNKNILPKQLGDAHIRLLRIYKVVIESGGFSAAEVELNISRPAISLAISELESLLNMKLCHRGRSGFSITEQGEQVYQSALQLLGSIENFRAEMNAINTDLVGELNIGITDNLVTIEKMRITRALSALKHRAPEIIINIRMIPPNDIESAILNGQLHIGVVPKLRTLPGLNYLPLYKEESLLYCSEQHPLFQQDLHQISAKSLIKYDAVVPSYPQSVEIKQQQKTLNATATSTDREGIAFLILTGRFIGFLPTHFAQRWVARDKLRAIEPHNRKFNTKFSAITSKGARSHLILEAYLEELAQT</sequence>
<keyword evidence="3" id="KW-0238">DNA-binding</keyword>
<dbReference type="PANTHER" id="PTHR30126:SF98">
    <property type="entry name" value="HTH-TYPE TRANSCRIPTIONAL ACTIVATOR BAUR"/>
    <property type="match status" value="1"/>
</dbReference>
<dbReference type="Proteomes" id="UP000202259">
    <property type="component" value="Chromosome"/>
</dbReference>
<dbReference type="InterPro" id="IPR036388">
    <property type="entry name" value="WH-like_DNA-bd_sf"/>
</dbReference>
<reference evidence="6 7" key="1">
    <citation type="submission" date="2017-08" db="EMBL/GenBank/DDBJ databases">
        <title>Complete genome of Colwellia sp. NB097-1, a psychrophile bacterium ioslated from Bering Sea.</title>
        <authorList>
            <person name="Chen X."/>
        </authorList>
    </citation>
    <scope>NUCLEOTIDE SEQUENCE [LARGE SCALE GENOMIC DNA]</scope>
    <source>
        <strain evidence="6 7">NB097-1</strain>
    </source>
</reference>
<dbReference type="OrthoDB" id="8587655at2"/>
<dbReference type="InterPro" id="IPR000847">
    <property type="entry name" value="LysR_HTH_N"/>
</dbReference>